<accession>A0ABU1FU08</accession>
<dbReference type="Proteomes" id="UP001260872">
    <property type="component" value="Unassembled WGS sequence"/>
</dbReference>
<organism evidence="1 2">
    <name type="scientific">Nesterenkonia flava</name>
    <dbReference type="NCBI Taxonomy" id="469799"/>
    <lineage>
        <taxon>Bacteria</taxon>
        <taxon>Bacillati</taxon>
        <taxon>Actinomycetota</taxon>
        <taxon>Actinomycetes</taxon>
        <taxon>Micrococcales</taxon>
        <taxon>Micrococcaceae</taxon>
        <taxon>Nesterenkonia</taxon>
    </lineage>
</organism>
<name>A0ABU1FU08_9MICC</name>
<keyword evidence="2" id="KW-1185">Reference proteome</keyword>
<protein>
    <recommendedName>
        <fullName evidence="3">Pilus assembly protein</fullName>
    </recommendedName>
</protein>
<gene>
    <name evidence="1" type="ORF">RH857_05770</name>
</gene>
<dbReference type="RefSeq" id="WP_310537023.1">
    <property type="nucleotide sequence ID" value="NZ_BAAAOC010000009.1"/>
</dbReference>
<evidence type="ECO:0000313" key="1">
    <source>
        <dbReference type="EMBL" id="MDR5711641.1"/>
    </source>
</evidence>
<sequence>MTSTEPVRPSTAEEGSAAVEFVMLSSLLLIPLVYFLVALAQVQAAAYATLGAADQASKMYTAPGDVSAQDRAARSDAAAAQALADFGIDSSQARVTRQCPDGCDTEGGIVIYTVEVRVPLPLIPQVAGWEHTLVTVSTTSAQVQNP</sequence>
<reference evidence="2" key="1">
    <citation type="submission" date="2023-07" db="EMBL/GenBank/DDBJ databases">
        <title>Description of three actinobacteria isolated from air of manufacturing shop in a pharmaceutical factory.</title>
        <authorList>
            <person name="Zhang D.-F."/>
        </authorList>
    </citation>
    <scope>NUCLEOTIDE SEQUENCE [LARGE SCALE GENOMIC DNA]</scope>
    <source>
        <strain evidence="2">CCTCC AB 207010</strain>
    </source>
</reference>
<comment type="caution">
    <text evidence="1">The sequence shown here is derived from an EMBL/GenBank/DDBJ whole genome shotgun (WGS) entry which is preliminary data.</text>
</comment>
<dbReference type="EMBL" id="JAVKGT010000011">
    <property type="protein sequence ID" value="MDR5711641.1"/>
    <property type="molecule type" value="Genomic_DNA"/>
</dbReference>
<proteinExistence type="predicted"/>
<evidence type="ECO:0008006" key="3">
    <source>
        <dbReference type="Google" id="ProtNLM"/>
    </source>
</evidence>
<evidence type="ECO:0000313" key="2">
    <source>
        <dbReference type="Proteomes" id="UP001260872"/>
    </source>
</evidence>